<organism evidence="2 3">
    <name type="scientific">Podarcis lilfordi</name>
    <name type="common">Lilford's wall lizard</name>
    <dbReference type="NCBI Taxonomy" id="74358"/>
    <lineage>
        <taxon>Eukaryota</taxon>
        <taxon>Metazoa</taxon>
        <taxon>Chordata</taxon>
        <taxon>Craniata</taxon>
        <taxon>Vertebrata</taxon>
        <taxon>Euteleostomi</taxon>
        <taxon>Lepidosauria</taxon>
        <taxon>Squamata</taxon>
        <taxon>Bifurcata</taxon>
        <taxon>Unidentata</taxon>
        <taxon>Episquamata</taxon>
        <taxon>Laterata</taxon>
        <taxon>Lacertibaenia</taxon>
        <taxon>Lacertidae</taxon>
        <taxon>Podarcis</taxon>
    </lineage>
</organism>
<gene>
    <name evidence="2" type="ORF">PODLI_1B002089</name>
</gene>
<dbReference type="AlphaFoldDB" id="A0AA35NV76"/>
<keyword evidence="3" id="KW-1185">Reference proteome</keyword>
<accession>A0AA35NV76</accession>
<name>A0AA35NV76_9SAUR</name>
<sequence>MTPCPSQQNRTLSHQLPEGKHHHHHHHKPAKNSLPTEPQCEGRTTVFHNQNAPGWGDLPKKPGCLYTPL</sequence>
<dbReference type="Proteomes" id="UP001178461">
    <property type="component" value="Chromosome 1"/>
</dbReference>
<proteinExistence type="predicted"/>
<feature type="region of interest" description="Disordered" evidence="1">
    <location>
        <begin position="1"/>
        <end position="69"/>
    </location>
</feature>
<evidence type="ECO:0000313" key="2">
    <source>
        <dbReference type="EMBL" id="CAI5762775.1"/>
    </source>
</evidence>
<evidence type="ECO:0000313" key="3">
    <source>
        <dbReference type="Proteomes" id="UP001178461"/>
    </source>
</evidence>
<reference evidence="2" key="1">
    <citation type="submission" date="2022-12" db="EMBL/GenBank/DDBJ databases">
        <authorList>
            <person name="Alioto T."/>
            <person name="Alioto T."/>
            <person name="Gomez Garrido J."/>
        </authorList>
    </citation>
    <scope>NUCLEOTIDE SEQUENCE</scope>
</reference>
<feature type="compositionally biased region" description="Basic residues" evidence="1">
    <location>
        <begin position="20"/>
        <end position="30"/>
    </location>
</feature>
<protein>
    <submittedName>
        <fullName evidence="2">Uncharacterized protein</fullName>
    </submittedName>
</protein>
<dbReference type="EMBL" id="OX395126">
    <property type="protein sequence ID" value="CAI5762775.1"/>
    <property type="molecule type" value="Genomic_DNA"/>
</dbReference>
<evidence type="ECO:0000256" key="1">
    <source>
        <dbReference type="SAM" id="MobiDB-lite"/>
    </source>
</evidence>
<feature type="compositionally biased region" description="Polar residues" evidence="1">
    <location>
        <begin position="1"/>
        <end position="14"/>
    </location>
</feature>